<evidence type="ECO:0000313" key="1">
    <source>
        <dbReference type="EMBL" id="KKN30770.1"/>
    </source>
</evidence>
<protein>
    <submittedName>
        <fullName evidence="1">Uncharacterized protein</fullName>
    </submittedName>
</protein>
<name>A0A0F9PG35_9ZZZZ</name>
<accession>A0A0F9PG35</accession>
<organism evidence="1">
    <name type="scientific">marine sediment metagenome</name>
    <dbReference type="NCBI Taxonomy" id="412755"/>
    <lineage>
        <taxon>unclassified sequences</taxon>
        <taxon>metagenomes</taxon>
        <taxon>ecological metagenomes</taxon>
    </lineage>
</organism>
<dbReference type="EMBL" id="LAZR01002382">
    <property type="protein sequence ID" value="KKN30770.1"/>
    <property type="molecule type" value="Genomic_DNA"/>
</dbReference>
<proteinExistence type="predicted"/>
<dbReference type="AlphaFoldDB" id="A0A0F9PG35"/>
<reference evidence="1" key="1">
    <citation type="journal article" date="2015" name="Nature">
        <title>Complex archaea that bridge the gap between prokaryotes and eukaryotes.</title>
        <authorList>
            <person name="Spang A."/>
            <person name="Saw J.H."/>
            <person name="Jorgensen S.L."/>
            <person name="Zaremba-Niedzwiedzka K."/>
            <person name="Martijn J."/>
            <person name="Lind A.E."/>
            <person name="van Eijk R."/>
            <person name="Schleper C."/>
            <person name="Guy L."/>
            <person name="Ettema T.J."/>
        </authorList>
    </citation>
    <scope>NUCLEOTIDE SEQUENCE</scope>
</reference>
<comment type="caution">
    <text evidence="1">The sequence shown here is derived from an EMBL/GenBank/DDBJ whole genome shotgun (WGS) entry which is preliminary data.</text>
</comment>
<sequence length="69" mass="8249">MKDRTESKMQKSKYICRHCEGTKINKRTGKRCKYCKRCQYCRVNMIHRDLAECRECAKKFGPSTRRGGR</sequence>
<gene>
    <name evidence="1" type="ORF">LCGC14_0830750</name>
</gene>